<reference evidence="2 3" key="1">
    <citation type="journal article" date="2014" name="Syst. Appl. Microbiol.">
        <title>Genomic insights into the taxonomic status of the three subspecies of Bacillus subtilis.</title>
        <authorList>
            <person name="Yi H."/>
            <person name="Chun J."/>
            <person name="Cha C.J."/>
        </authorList>
    </citation>
    <scope>NUCLEOTIDE SEQUENCE [LARGE SCALE GENOMIC DNA]</scope>
    <source>
        <strain evidence="2 3">KCTC 13429</strain>
    </source>
</reference>
<keyword evidence="1" id="KW-1133">Transmembrane helix</keyword>
<keyword evidence="3" id="KW-1185">Reference proteome</keyword>
<proteinExistence type="predicted"/>
<evidence type="ECO:0000313" key="3">
    <source>
        <dbReference type="Proteomes" id="UP000011182"/>
    </source>
</evidence>
<gene>
    <name evidence="2" type="ORF">BSI_16950</name>
</gene>
<dbReference type="Proteomes" id="UP000011182">
    <property type="component" value="Unassembled WGS sequence"/>
</dbReference>
<dbReference type="Pfam" id="PF17329">
    <property type="entry name" value="DUF5367"/>
    <property type="match status" value="1"/>
</dbReference>
<organism evidence="2 3">
    <name type="scientific">Bacillus inaquosorum KCTC 13429</name>
    <dbReference type="NCBI Taxonomy" id="1236548"/>
    <lineage>
        <taxon>Bacteria</taxon>
        <taxon>Bacillati</taxon>
        <taxon>Bacillota</taxon>
        <taxon>Bacilli</taxon>
        <taxon>Bacillales</taxon>
        <taxon>Bacillaceae</taxon>
        <taxon>Bacillus</taxon>
    </lineage>
</organism>
<feature type="transmembrane region" description="Helical" evidence="1">
    <location>
        <begin position="106"/>
        <end position="127"/>
    </location>
</feature>
<dbReference type="AlphaFoldDB" id="A0A9W5LIJ6"/>
<feature type="transmembrane region" description="Helical" evidence="1">
    <location>
        <begin position="40"/>
        <end position="63"/>
    </location>
</feature>
<feature type="transmembrane region" description="Helical" evidence="1">
    <location>
        <begin position="7"/>
        <end position="28"/>
    </location>
</feature>
<protein>
    <submittedName>
        <fullName evidence="2">YnzE</fullName>
    </submittedName>
</protein>
<accession>A0A9W5LIJ6</accession>
<comment type="caution">
    <text evidence="2">The sequence shown here is derived from an EMBL/GenBank/DDBJ whole genome shotgun (WGS) entry which is preliminary data.</text>
</comment>
<evidence type="ECO:0000256" key="1">
    <source>
        <dbReference type="SAM" id="Phobius"/>
    </source>
</evidence>
<name>A0A9W5LIJ6_9BACI</name>
<dbReference type="InterPro" id="IPR020509">
    <property type="entry name" value="Uncharacterised_YnzE"/>
</dbReference>
<evidence type="ECO:0000313" key="2">
    <source>
        <dbReference type="EMBL" id="ELS61326.1"/>
    </source>
</evidence>
<keyword evidence="1" id="KW-0812">Transmembrane</keyword>
<dbReference type="EMBL" id="AMXN01000003">
    <property type="protein sequence ID" value="ELS61326.1"/>
    <property type="molecule type" value="Genomic_DNA"/>
</dbReference>
<sequence>MFTQKLGLVLTFSFLVWLGATLFFVLLGDAVLADPAEEPFLLNFLLLEAGTALVLCLVFFLYQKLDRSQYAVIKLGIWGSAIGLLIDTFSLWNHPILFPALSKGQVIAFAIWMVCAYAMYLLIPLMFSYKK</sequence>
<keyword evidence="1" id="KW-0472">Membrane</keyword>
<feature type="transmembrane region" description="Helical" evidence="1">
    <location>
        <begin position="75"/>
        <end position="94"/>
    </location>
</feature>